<dbReference type="InterPro" id="IPR011249">
    <property type="entry name" value="Metalloenz_LuxS/M16"/>
</dbReference>
<feature type="domain" description="Peptidase M16C associated" evidence="1">
    <location>
        <begin position="470"/>
        <end position="719"/>
    </location>
</feature>
<dbReference type="eggNOG" id="COG1026">
    <property type="taxonomic scope" value="Bacteria"/>
</dbReference>
<dbReference type="InterPro" id="IPR011765">
    <property type="entry name" value="Pept_M16_N"/>
</dbReference>
<keyword evidence="2" id="KW-0482">Metalloprotease</keyword>
<dbReference type="Pfam" id="PF05193">
    <property type="entry name" value="Peptidase_M16_C"/>
    <property type="match status" value="1"/>
</dbReference>
<dbReference type="Pfam" id="PF00675">
    <property type="entry name" value="Peptidase_M16"/>
    <property type="match status" value="1"/>
</dbReference>
<dbReference type="SUPFAM" id="SSF63411">
    <property type="entry name" value="LuxS/MPP-like metallohydrolase"/>
    <property type="match status" value="4"/>
</dbReference>
<dbReference type="EMBL" id="CCEJ010000009">
    <property type="protein sequence ID" value="CDR34684.1"/>
    <property type="molecule type" value="Genomic_DNA"/>
</dbReference>
<dbReference type="InterPro" id="IPR007863">
    <property type="entry name" value="Peptidase_M16_C"/>
</dbReference>
<keyword evidence="2" id="KW-0378">Hydrolase</keyword>
<evidence type="ECO:0000259" key="1">
    <source>
        <dbReference type="SMART" id="SM01264"/>
    </source>
</evidence>
<dbReference type="Pfam" id="PF08367">
    <property type="entry name" value="M16C_assoc"/>
    <property type="match status" value="1"/>
</dbReference>
<sequence length="986" mass="112304">MPKKNWKKNDRFLDFLVTKSMPIDELQLELIELTHEPTGAEIIHLKTEDPENLFCISFKTIPDTSNGVAHILEHTVLCGSKKYPIKDPFFSMTRRSLNTFMNAFTGSDFTCYPAATQVKKDFYNLFDVYLDAVFYPEIKNLSFLQEGIRLEFKEPENPNSPLEYKGIVFNEMKGVLASPAARLHESMMAALFDELTYGINSGGDPAVIPSLSHKELVAFHKKFYHPSRSLFFFYGNLPLEEHLKFLKERVLDKTKRLAPLPPLKKQTRFKKPKYLKTSFPLAKEESDEKQTYISMGWVTESIENQEKLLAIALLLLMIMDNDASPLKMALLKSGLIAQASIYMDSDISEAPIVLTLQGCEAKNLTKIRKLVFDTLKKISKEGIDKELIENAFHQLEFHRSEITGDQYPFGLSLFMRCSLVKQHGANPETSLQIHSMIDALRKSYDENPRFFEDLLEKYLIKNPHHVEICMTPDKELADKEKTEEEKKLELIKAKLQPKEVKAILQNSIKLKKLQDSEESKNVDCLPKLTLKDVPKKMQDFLLQEDKSFKAPLYTHSCFTNHIVYADVIYPLPKLTEEELFPLKVLAYLIPQLGFKGKSYTETLKEIQANTGGISVNLSLNTQADDFNDLSPVLSFSGKSLYRKADAFFKLLGEMIASSDFEDTARIKEALTKHWTSLKSRFNSMAMRYATNLAISPFSTSSKIQNSWNGLEYYKQLKDLMENEDDKKLNQFIMKLKELRKSILSNKPDILIGADAEFIKKLKQFPFFKEIGGKVSKRSVTKLTLAKPHNKAFPIASPVAFIAKAIKTIPYTHEDAPYLAIASSLFDNVHLHQKIREEGGAYGGGSSCYPLSGHFVFTSYRDPHIANTLKAFEEAVELIRKGKFSARDLEEAKLENIQSLDAPISPGSRSDVAYGFLKEGRTYELRKRFRDSILKATKKDVIKAIENHIVKNLKEASIVVFAGDELIEMENTALKTDGKKPLEKMTF</sequence>
<dbReference type="RefSeq" id="WP_041018235.1">
    <property type="nucleotide sequence ID" value="NZ_CCEJ010000009.1"/>
</dbReference>
<dbReference type="InterPro" id="IPR055130">
    <property type="entry name" value="PreP_C"/>
</dbReference>
<dbReference type="PANTHER" id="PTHR43016">
    <property type="entry name" value="PRESEQUENCE PROTEASE"/>
    <property type="match status" value="1"/>
</dbReference>
<dbReference type="GO" id="GO:0046872">
    <property type="term" value="F:metal ion binding"/>
    <property type="evidence" value="ECO:0007669"/>
    <property type="project" value="InterPro"/>
</dbReference>
<keyword evidence="3" id="KW-1185">Reference proteome</keyword>
<protein>
    <submittedName>
        <fullName evidence="2">Metalloprotease</fullName>
    </submittedName>
</protein>
<dbReference type="PANTHER" id="PTHR43016:SF16">
    <property type="entry name" value="METALLOPROTEASE, PUTATIVE (AFU_ORTHOLOGUE AFUA_4G07610)-RELATED"/>
    <property type="match status" value="1"/>
</dbReference>
<gene>
    <name evidence="2" type="ORF">CSEC_1877</name>
</gene>
<evidence type="ECO:0000313" key="2">
    <source>
        <dbReference type="EMBL" id="CDR34684.1"/>
    </source>
</evidence>
<name>A0A090E1S2_9BACT</name>
<proteinExistence type="predicted"/>
<accession>A0A090E1S2</accession>
<dbReference type="AlphaFoldDB" id="A0A090E1S2"/>
<dbReference type="SMART" id="SM01264">
    <property type="entry name" value="M16C_associated"/>
    <property type="match status" value="1"/>
</dbReference>
<dbReference type="STRING" id="1437425.CSEC_1877"/>
<dbReference type="Gene3D" id="3.30.830.10">
    <property type="entry name" value="Metalloenzyme, LuxS/M16 peptidase-like"/>
    <property type="match status" value="4"/>
</dbReference>
<comment type="caution">
    <text evidence="2">The sequence shown here is derived from an EMBL/GenBank/DDBJ whole genome shotgun (WGS) entry which is preliminary data.</text>
</comment>
<dbReference type="OrthoDB" id="9762027at2"/>
<keyword evidence="2" id="KW-0645">Protease</keyword>
<dbReference type="Proteomes" id="UP000031552">
    <property type="component" value="Unassembled WGS sequence"/>
</dbReference>
<evidence type="ECO:0000313" key="3">
    <source>
        <dbReference type="Proteomes" id="UP000031552"/>
    </source>
</evidence>
<reference evidence="2" key="2">
    <citation type="submission" date="2014-09" db="EMBL/GenBank/DDBJ databases">
        <title>Criblamydia sequanensis harbors a mega-plasmid encoding arsenite resistance.</title>
        <authorList>
            <person name="Bertelli C."/>
            <person name="Goesmann A."/>
            <person name="Greub G."/>
        </authorList>
    </citation>
    <scope>NUCLEOTIDE SEQUENCE [LARGE SCALE GENOMIC DNA]</scope>
    <source>
        <strain evidence="2">CRIB-18</strain>
    </source>
</reference>
<dbReference type="GO" id="GO:0008237">
    <property type="term" value="F:metallopeptidase activity"/>
    <property type="evidence" value="ECO:0007669"/>
    <property type="project" value="UniProtKB-KW"/>
</dbReference>
<organism evidence="2 3">
    <name type="scientific">Candidatus Criblamydia sequanensis CRIB-18</name>
    <dbReference type="NCBI Taxonomy" id="1437425"/>
    <lineage>
        <taxon>Bacteria</taxon>
        <taxon>Pseudomonadati</taxon>
        <taxon>Chlamydiota</taxon>
        <taxon>Chlamydiia</taxon>
        <taxon>Parachlamydiales</taxon>
        <taxon>Candidatus Criblamydiaceae</taxon>
        <taxon>Candidatus Criblamydia</taxon>
    </lineage>
</organism>
<dbReference type="InterPro" id="IPR013578">
    <property type="entry name" value="Peptidase_M16C_assoc"/>
</dbReference>
<dbReference type="Pfam" id="PF22516">
    <property type="entry name" value="PreP_C"/>
    <property type="match status" value="1"/>
</dbReference>
<dbReference type="FunFam" id="3.30.830.10:FF:000034">
    <property type="entry name" value="presequence protease 1, chloroplastic/mitochondrial"/>
    <property type="match status" value="1"/>
</dbReference>
<reference evidence="2" key="1">
    <citation type="submission" date="2013-12" db="EMBL/GenBank/DDBJ databases">
        <authorList>
            <person name="Linke B."/>
        </authorList>
    </citation>
    <scope>NUCLEOTIDE SEQUENCE [LARGE SCALE GENOMIC DNA]</scope>
    <source>
        <strain evidence="2">CRIB-18</strain>
    </source>
</reference>
<dbReference type="GO" id="GO:0006508">
    <property type="term" value="P:proteolysis"/>
    <property type="evidence" value="ECO:0007669"/>
    <property type="project" value="UniProtKB-KW"/>
</dbReference>